<protein>
    <submittedName>
        <fullName evidence="2">Uncharacterized protein</fullName>
    </submittedName>
</protein>
<reference evidence="3" key="1">
    <citation type="submission" date="2016-09" db="EMBL/GenBank/DDBJ databases">
        <title>Acidihalobacter prosperus F5.</title>
        <authorList>
            <person name="Khaleque H.N."/>
            <person name="Ramsay J.P."/>
            <person name="Kaksonen A.H."/>
            <person name="Boxall N.J."/>
            <person name="Watkin E.L.J."/>
        </authorList>
    </citation>
    <scope>NUCLEOTIDE SEQUENCE [LARGE SCALE GENOMIC DNA]</scope>
    <source>
        <strain evidence="3">F5</strain>
    </source>
</reference>
<feature type="compositionally biased region" description="Basic and acidic residues" evidence="1">
    <location>
        <begin position="129"/>
        <end position="139"/>
    </location>
</feature>
<feature type="region of interest" description="Disordered" evidence="1">
    <location>
        <begin position="101"/>
        <end position="139"/>
    </location>
</feature>
<evidence type="ECO:0000313" key="3">
    <source>
        <dbReference type="Proteomes" id="UP000095401"/>
    </source>
</evidence>
<dbReference type="EMBL" id="CP017415">
    <property type="protein sequence ID" value="AOU98670.1"/>
    <property type="molecule type" value="Genomic_DNA"/>
</dbReference>
<proteinExistence type="predicted"/>
<feature type="region of interest" description="Disordered" evidence="1">
    <location>
        <begin position="1"/>
        <end position="23"/>
    </location>
</feature>
<dbReference type="KEGG" id="aprs:BI364_12490"/>
<dbReference type="Proteomes" id="UP000095401">
    <property type="component" value="Chromosome"/>
</dbReference>
<gene>
    <name evidence="2" type="ORF">BI364_12490</name>
</gene>
<evidence type="ECO:0000256" key="1">
    <source>
        <dbReference type="SAM" id="MobiDB-lite"/>
    </source>
</evidence>
<evidence type="ECO:0000313" key="2">
    <source>
        <dbReference type="EMBL" id="AOU98670.1"/>
    </source>
</evidence>
<accession>A0A1D8IQ94</accession>
<organism evidence="2 3">
    <name type="scientific">Acidihalobacter yilgarnensis</name>
    <dbReference type="NCBI Taxonomy" id="2819280"/>
    <lineage>
        <taxon>Bacteria</taxon>
        <taxon>Pseudomonadati</taxon>
        <taxon>Pseudomonadota</taxon>
        <taxon>Gammaproteobacteria</taxon>
        <taxon>Chromatiales</taxon>
        <taxon>Ectothiorhodospiraceae</taxon>
        <taxon>Acidihalobacter</taxon>
    </lineage>
</organism>
<keyword evidence="3" id="KW-1185">Reference proteome</keyword>
<sequence length="139" mass="15540">MRAGRVNTHISRSKQALTEEHGEAHSVRVSCPAALELEEQRVDGLFVTFLLRIARVACRSLQREQRKGSAVATTRNGMANKFLWHQRRICEDPVRAQIQTEAKGSLETWRGTSSGRGAETSVVPAKNAQKRDTEKRATD</sequence>
<dbReference type="AlphaFoldDB" id="A0A1D8IQ94"/>
<name>A0A1D8IQ94_9GAMM</name>